<dbReference type="SUPFAM" id="SSF52266">
    <property type="entry name" value="SGNH hydrolase"/>
    <property type="match status" value="2"/>
</dbReference>
<dbReference type="GO" id="GO:0004622">
    <property type="term" value="F:phosphatidylcholine lysophospholipase activity"/>
    <property type="evidence" value="ECO:0007669"/>
    <property type="project" value="TreeGrafter"/>
</dbReference>
<keyword evidence="1" id="KW-0812">Transmembrane</keyword>
<dbReference type="InterPro" id="IPR051532">
    <property type="entry name" value="Ester_Hydrolysis_Enzymes"/>
</dbReference>
<evidence type="ECO:0000259" key="2">
    <source>
        <dbReference type="Pfam" id="PF13472"/>
    </source>
</evidence>
<name>A0A7H8N7A5_9ACTN</name>
<dbReference type="InterPro" id="IPR036514">
    <property type="entry name" value="SGNH_hydro_sf"/>
</dbReference>
<dbReference type="EMBL" id="CP054929">
    <property type="protein sequence ID" value="QKW50272.1"/>
    <property type="molecule type" value="Genomic_DNA"/>
</dbReference>
<evidence type="ECO:0000313" key="4">
    <source>
        <dbReference type="Proteomes" id="UP000509303"/>
    </source>
</evidence>
<proteinExistence type="predicted"/>
<reference evidence="3 4" key="1">
    <citation type="submission" date="2020-06" db="EMBL/GenBank/DDBJ databases">
        <title>Genome mining for natural products.</title>
        <authorList>
            <person name="Zhang B."/>
            <person name="Shi J."/>
            <person name="Ge H."/>
        </authorList>
    </citation>
    <scope>NUCLEOTIDE SEQUENCE [LARGE SCALE GENOMIC DNA]</scope>
    <source>
        <strain evidence="3 4">NA00687</strain>
    </source>
</reference>
<evidence type="ECO:0000256" key="1">
    <source>
        <dbReference type="SAM" id="Phobius"/>
    </source>
</evidence>
<sequence length="394" mass="39784">MSMSRARVARRIATAAAYGGGGIGLLGGAAVGLLLTEVRLARRVVGGADDEPPRADGRYGTVFDRESAAPPLRLAFLGDSTAAGQGVRHAHQTPGALLASGLAAVAERPVELRVAAQPGAQSDDLARQVALLLGPPADADGPGALAVGATVEAAEAGPALVGPGAVGAAAGGTAMVGMGPGDAVAGLPGGEGGGPAPVRCPDIAVIMIGANDVTHRMPPAKSVRLLVDAVRALRAAGCEVVVGTCPDLGTIEPVYQPLRWVARRLSRQLAAAQTIAVVEHGGRTVSLGDLLGPEFAAHPTELFGPDNYHPSAEGYMTAAMAILPTLCAALGLWPEEERPDPARREGFWPVAQAAAKAAAEGGTEVAAARGPWAQLFRRRRRRLPADPASATLGG</sequence>
<feature type="domain" description="SGNH hydrolase-type esterase" evidence="2">
    <location>
        <begin position="196"/>
        <end position="315"/>
    </location>
</feature>
<dbReference type="Pfam" id="PF13472">
    <property type="entry name" value="Lipase_GDSL_2"/>
    <property type="match status" value="1"/>
</dbReference>
<dbReference type="Proteomes" id="UP000509303">
    <property type="component" value="Chromosome"/>
</dbReference>
<evidence type="ECO:0000313" key="3">
    <source>
        <dbReference type="EMBL" id="QKW50272.1"/>
    </source>
</evidence>
<gene>
    <name evidence="3" type="ORF">HUT08_12785</name>
</gene>
<keyword evidence="4" id="KW-1185">Reference proteome</keyword>
<organism evidence="3 4">
    <name type="scientific">Streptomyces buecherae</name>
    <dbReference type="NCBI Taxonomy" id="2763006"/>
    <lineage>
        <taxon>Bacteria</taxon>
        <taxon>Bacillati</taxon>
        <taxon>Actinomycetota</taxon>
        <taxon>Actinomycetes</taxon>
        <taxon>Kitasatosporales</taxon>
        <taxon>Streptomycetaceae</taxon>
        <taxon>Streptomyces</taxon>
    </lineage>
</organism>
<keyword evidence="1" id="KW-1133">Transmembrane helix</keyword>
<keyword evidence="3" id="KW-0378">Hydrolase</keyword>
<dbReference type="CDD" id="cd01836">
    <property type="entry name" value="FeeA_FeeB_like"/>
    <property type="match status" value="1"/>
</dbReference>
<dbReference type="Gene3D" id="3.40.50.1110">
    <property type="entry name" value="SGNH hydrolase"/>
    <property type="match status" value="1"/>
</dbReference>
<accession>A0A7H8N7A5</accession>
<keyword evidence="1" id="KW-0472">Membrane</keyword>
<dbReference type="AlphaFoldDB" id="A0A7H8N7A5"/>
<dbReference type="PANTHER" id="PTHR30383">
    <property type="entry name" value="THIOESTERASE 1/PROTEASE 1/LYSOPHOSPHOLIPASE L1"/>
    <property type="match status" value="1"/>
</dbReference>
<dbReference type="InterPro" id="IPR013830">
    <property type="entry name" value="SGNH_hydro"/>
</dbReference>
<protein>
    <submittedName>
        <fullName evidence="3">SGNH/GDSL hydrolase family protein</fullName>
    </submittedName>
</protein>
<feature type="transmembrane region" description="Helical" evidence="1">
    <location>
        <begin position="12"/>
        <end position="35"/>
    </location>
</feature>
<dbReference type="PANTHER" id="PTHR30383:SF5">
    <property type="entry name" value="SGNH HYDROLASE-TYPE ESTERASE DOMAIN-CONTAINING PROTEIN"/>
    <property type="match status" value="1"/>
</dbReference>